<keyword evidence="1" id="KW-0732">Signal</keyword>
<evidence type="ECO:0000259" key="4">
    <source>
        <dbReference type="Pfam" id="PF14509"/>
    </source>
</evidence>
<dbReference type="Proteomes" id="UP000320672">
    <property type="component" value="Chromosome"/>
</dbReference>
<evidence type="ECO:0000259" key="2">
    <source>
        <dbReference type="Pfam" id="PF10566"/>
    </source>
</evidence>
<evidence type="ECO:0000259" key="3">
    <source>
        <dbReference type="Pfam" id="PF14508"/>
    </source>
</evidence>
<dbReference type="EC" id="3.2.1.22" evidence="5"/>
<dbReference type="Pfam" id="PF10566">
    <property type="entry name" value="Glyco_hydro_97"/>
    <property type="match status" value="1"/>
</dbReference>
<accession>A0A517MAE2</accession>
<dbReference type="InterPro" id="IPR013785">
    <property type="entry name" value="Aldolase_TIM"/>
</dbReference>
<dbReference type="InterPro" id="IPR014718">
    <property type="entry name" value="GH-type_carb-bd"/>
</dbReference>
<dbReference type="InterPro" id="IPR029483">
    <property type="entry name" value="GH97_C"/>
</dbReference>
<feature type="domain" description="Glycosyl-hydrolase 97 catalytic" evidence="2">
    <location>
        <begin position="298"/>
        <end position="447"/>
    </location>
</feature>
<dbReference type="Pfam" id="PF14508">
    <property type="entry name" value="GH97_N"/>
    <property type="match status" value="1"/>
</dbReference>
<dbReference type="Gene3D" id="2.70.98.10">
    <property type="match status" value="1"/>
</dbReference>
<dbReference type="OrthoDB" id="57532at2"/>
<dbReference type="SUPFAM" id="SSF51445">
    <property type="entry name" value="(Trans)glycosidases"/>
    <property type="match status" value="1"/>
</dbReference>
<name>A0A517MAE2_9BACT</name>
<dbReference type="PANTHER" id="PTHR35803:SF3">
    <property type="entry name" value="ALPHA-GLUCOSIDASE"/>
    <property type="match status" value="1"/>
</dbReference>
<dbReference type="PANTHER" id="PTHR35803">
    <property type="entry name" value="GLUCAN 1,4-ALPHA-GLUCOSIDASE SUSB-RELATED"/>
    <property type="match status" value="1"/>
</dbReference>
<dbReference type="InterPro" id="IPR052720">
    <property type="entry name" value="Glycosyl_hydrolase_97"/>
</dbReference>
<sequence precursor="true">MHGAGLVTAWIIVCGLFASHASATQAQTATPAQQIEVRSPDGRLSLQIDSSEGLLQYTVQAAGKTIIADSRLGLRLQDAPDLDHDFRVVAIRNTEHDETWKTVYGERASVRDHYRQAEIDLIDTQVPPRRLTIRVRAYNEGVAFAYHVPKQAGLGPFVIEQELTEFRFTGNHPCWPVYTAQGIYQQTDLQNVKSNCERPLVLAADSDSYIAIGEARLVDYARMRLQPIDNAENALQAQLASKVECDETVTTPWRYVMVADSPAQLLNNNFLTLNLNDPCAIEQTDWIRPGKVIREVTLTTTGGKACIDFAVANGLQYVEFDAGWYGHEYDDSSDATTVTLDPKRSAGPLDLRGVIEYGKAQGIGIIVYVNRRSLEKQLDQVLDLYQEWGIAGVKYGFVNVGSQEWTTWLHDAVRKAADHQLMVDIHDEYRPTGYERTYPNLMTQEGIGGDETAPSNEQTLRILFTRMIAGPGDHTICYFNNRVTRNANHAYQLAKGVCFYSPWQFLYWYDRPSASKPNGPTSGQGIIGQEPELEFYRELPAAWDETKVLQGAIGEFAVIARRSGNNWFLGAMNGDQPRTIEVPLDFLGSSNHYTARRYQHDPKVKTRTHVAIRNQTVSDKDTLKIKLTIRSGEAIHFIADKAHR</sequence>
<protein>
    <submittedName>
        <fullName evidence="5">Retaining alpha-galactosidase</fullName>
        <ecNumber evidence="5">3.2.1.22</ecNumber>
    </submittedName>
</protein>
<dbReference type="AlphaFoldDB" id="A0A517MAE2"/>
<feature type="signal peptide" evidence="1">
    <location>
        <begin position="1"/>
        <end position="26"/>
    </location>
</feature>
<dbReference type="GO" id="GO:0004557">
    <property type="term" value="F:alpha-galactosidase activity"/>
    <property type="evidence" value="ECO:0007669"/>
    <property type="project" value="UniProtKB-EC"/>
</dbReference>
<dbReference type="Pfam" id="PF14509">
    <property type="entry name" value="GH97_C"/>
    <property type="match status" value="1"/>
</dbReference>
<organism evidence="5 6">
    <name type="scientific">Roseimaritima multifibrata</name>
    <dbReference type="NCBI Taxonomy" id="1930274"/>
    <lineage>
        <taxon>Bacteria</taxon>
        <taxon>Pseudomonadati</taxon>
        <taxon>Planctomycetota</taxon>
        <taxon>Planctomycetia</taxon>
        <taxon>Pirellulales</taxon>
        <taxon>Pirellulaceae</taxon>
        <taxon>Roseimaritima</taxon>
    </lineage>
</organism>
<dbReference type="InterPro" id="IPR019563">
    <property type="entry name" value="GH97_catalytic"/>
</dbReference>
<dbReference type="GO" id="GO:0030246">
    <property type="term" value="F:carbohydrate binding"/>
    <property type="evidence" value="ECO:0007669"/>
    <property type="project" value="InterPro"/>
</dbReference>
<dbReference type="KEGG" id="rml:FF011L_05800"/>
<keyword evidence="6" id="KW-1185">Reference proteome</keyword>
<evidence type="ECO:0000313" key="5">
    <source>
        <dbReference type="EMBL" id="QDS91844.1"/>
    </source>
</evidence>
<feature type="domain" description="Glycosyl-hydrolase 97 C-terminal oligomerisation" evidence="4">
    <location>
        <begin position="542"/>
        <end position="637"/>
    </location>
</feature>
<evidence type="ECO:0000313" key="6">
    <source>
        <dbReference type="Proteomes" id="UP000320672"/>
    </source>
</evidence>
<dbReference type="Gene3D" id="3.20.20.70">
    <property type="entry name" value="Aldolase class I"/>
    <property type="match status" value="1"/>
</dbReference>
<keyword evidence="5" id="KW-0326">Glycosidase</keyword>
<evidence type="ECO:0000256" key="1">
    <source>
        <dbReference type="SAM" id="SignalP"/>
    </source>
</evidence>
<proteinExistence type="predicted"/>
<dbReference type="InterPro" id="IPR017853">
    <property type="entry name" value="GH"/>
</dbReference>
<dbReference type="RefSeq" id="WP_145350031.1">
    <property type="nucleotide sequence ID" value="NZ_CP036262.1"/>
</dbReference>
<feature type="domain" description="Glycosyl-hydrolase 97 N-terminal" evidence="3">
    <location>
        <begin position="37"/>
        <end position="278"/>
    </location>
</feature>
<feature type="chain" id="PRO_5022023888" evidence="1">
    <location>
        <begin position="27"/>
        <end position="644"/>
    </location>
</feature>
<gene>
    <name evidence="5" type="ORF">FF011L_05800</name>
</gene>
<keyword evidence="5" id="KW-0378">Hydrolase</keyword>
<reference evidence="5 6" key="1">
    <citation type="submission" date="2019-02" db="EMBL/GenBank/DDBJ databases">
        <title>Deep-cultivation of Planctomycetes and their phenomic and genomic characterization uncovers novel biology.</title>
        <authorList>
            <person name="Wiegand S."/>
            <person name="Jogler M."/>
            <person name="Boedeker C."/>
            <person name="Pinto D."/>
            <person name="Vollmers J."/>
            <person name="Rivas-Marin E."/>
            <person name="Kohn T."/>
            <person name="Peeters S.H."/>
            <person name="Heuer A."/>
            <person name="Rast P."/>
            <person name="Oberbeckmann S."/>
            <person name="Bunk B."/>
            <person name="Jeske O."/>
            <person name="Meyerdierks A."/>
            <person name="Storesund J.E."/>
            <person name="Kallscheuer N."/>
            <person name="Luecker S."/>
            <person name="Lage O.M."/>
            <person name="Pohl T."/>
            <person name="Merkel B.J."/>
            <person name="Hornburger P."/>
            <person name="Mueller R.-W."/>
            <person name="Bruemmer F."/>
            <person name="Labrenz M."/>
            <person name="Spormann A.M."/>
            <person name="Op den Camp H."/>
            <person name="Overmann J."/>
            <person name="Amann R."/>
            <person name="Jetten M.S.M."/>
            <person name="Mascher T."/>
            <person name="Medema M.H."/>
            <person name="Devos D.P."/>
            <person name="Kaster A.-K."/>
            <person name="Ovreas L."/>
            <person name="Rohde M."/>
            <person name="Galperin M.Y."/>
            <person name="Jogler C."/>
        </authorList>
    </citation>
    <scope>NUCLEOTIDE SEQUENCE [LARGE SCALE GENOMIC DNA]</scope>
    <source>
        <strain evidence="5 6">FF011L</strain>
    </source>
</reference>
<dbReference type="InterPro" id="IPR029486">
    <property type="entry name" value="GH97_N"/>
</dbReference>
<dbReference type="EMBL" id="CP036262">
    <property type="protein sequence ID" value="QDS91844.1"/>
    <property type="molecule type" value="Genomic_DNA"/>
</dbReference>